<dbReference type="Pfam" id="PF13328">
    <property type="entry name" value="HD_4"/>
    <property type="match status" value="1"/>
</dbReference>
<comment type="caution">
    <text evidence="2">The sequence shown here is derived from an EMBL/GenBank/DDBJ whole genome shotgun (WGS) entry which is preliminary data.</text>
</comment>
<proteinExistence type="predicted"/>
<dbReference type="InterPro" id="IPR052194">
    <property type="entry name" value="MESH1"/>
</dbReference>
<evidence type="ECO:0000313" key="3">
    <source>
        <dbReference type="Proteomes" id="UP000325141"/>
    </source>
</evidence>
<evidence type="ECO:0000313" key="2">
    <source>
        <dbReference type="EMBL" id="KAA5537843.1"/>
    </source>
</evidence>
<dbReference type="EMBL" id="VWSG01000002">
    <property type="protein sequence ID" value="KAA5537843.1"/>
    <property type="molecule type" value="Genomic_DNA"/>
</dbReference>
<feature type="domain" description="HD/PDEase" evidence="1">
    <location>
        <begin position="24"/>
        <end position="144"/>
    </location>
</feature>
<dbReference type="AlphaFoldDB" id="A0A5M6CS65"/>
<evidence type="ECO:0000259" key="1">
    <source>
        <dbReference type="SMART" id="SM00471"/>
    </source>
</evidence>
<dbReference type="PANTHER" id="PTHR46246">
    <property type="entry name" value="GUANOSINE-3',5'-BIS(DIPHOSPHATE) 3'-PYROPHOSPHOHYDROLASE MESH1"/>
    <property type="match status" value="1"/>
</dbReference>
<organism evidence="2 3">
    <name type="scientific">Paenimyroides baculatum</name>
    <dbReference type="NCBI Taxonomy" id="2608000"/>
    <lineage>
        <taxon>Bacteria</taxon>
        <taxon>Pseudomonadati</taxon>
        <taxon>Bacteroidota</taxon>
        <taxon>Flavobacteriia</taxon>
        <taxon>Flavobacteriales</taxon>
        <taxon>Flavobacteriaceae</taxon>
        <taxon>Paenimyroides</taxon>
    </lineage>
</organism>
<reference evidence="2 3" key="1">
    <citation type="submission" date="2019-09" db="EMBL/GenBank/DDBJ databases">
        <title>Genome sequence and assembly of Flavobacterium sp.</title>
        <authorList>
            <person name="Chhetri G."/>
        </authorList>
    </citation>
    <scope>NUCLEOTIDE SEQUENCE [LARGE SCALE GENOMIC DNA]</scope>
    <source>
        <strain evidence="2 3">SNL9</strain>
    </source>
</reference>
<dbReference type="GO" id="GO:0008893">
    <property type="term" value="F:guanosine-3',5'-bis(diphosphate) 3'-diphosphatase activity"/>
    <property type="evidence" value="ECO:0007669"/>
    <property type="project" value="TreeGrafter"/>
</dbReference>
<dbReference type="InterPro" id="IPR003607">
    <property type="entry name" value="HD/PDEase_dom"/>
</dbReference>
<dbReference type="SMART" id="SM00471">
    <property type="entry name" value="HDc"/>
    <property type="match status" value="1"/>
</dbReference>
<dbReference type="Gene3D" id="1.10.3210.10">
    <property type="entry name" value="Hypothetical protein af1432"/>
    <property type="match status" value="1"/>
</dbReference>
<accession>A0A5M6CS65</accession>
<dbReference type="SUPFAM" id="SSF109604">
    <property type="entry name" value="HD-domain/PDEase-like"/>
    <property type="match status" value="1"/>
</dbReference>
<dbReference type="RefSeq" id="WP_150010503.1">
    <property type="nucleotide sequence ID" value="NZ_VWSG01000002.1"/>
</dbReference>
<protein>
    <submittedName>
        <fullName evidence="2">HD domain-containing protein</fullName>
    </submittedName>
</protein>
<dbReference type="PANTHER" id="PTHR46246:SF1">
    <property type="entry name" value="GUANOSINE-3',5'-BIS(DIPHOSPHATE) 3'-PYROPHOSPHOHYDROLASE MESH1"/>
    <property type="match status" value="1"/>
</dbReference>
<keyword evidence="3" id="KW-1185">Reference proteome</keyword>
<dbReference type="CDD" id="cd00077">
    <property type="entry name" value="HDc"/>
    <property type="match status" value="1"/>
</dbReference>
<gene>
    <name evidence="2" type="ORF">F0460_04055</name>
</gene>
<dbReference type="Proteomes" id="UP000325141">
    <property type="component" value="Unassembled WGS sequence"/>
</dbReference>
<sequence>MNSTLIKIQQFADRAHGEQMRKYSYERYIVHPIRVMETCMNYTSKTTLLAAALLHDVLEDTAVTETELLHYLETLMDTEAAHETLNLVVELTDVYTKETYAHLNRKQRKERETERIEETSADAQTIKYADILDNCKEITAADPNFAPRFLKECMTILKAAPKGNSELYSLVYNSVQAEIQGLKRRSQ</sequence>
<name>A0A5M6CS65_9FLAO</name>